<keyword evidence="2" id="KW-0805">Transcription regulation</keyword>
<protein>
    <submittedName>
        <fullName evidence="6">Pca operon transcription factor PcaQ</fullName>
    </submittedName>
</protein>
<evidence type="ECO:0000256" key="3">
    <source>
        <dbReference type="ARBA" id="ARBA00023125"/>
    </source>
</evidence>
<dbReference type="RefSeq" id="WP_140454982.1">
    <property type="nucleotide sequence ID" value="NZ_VFRP01000016.1"/>
</dbReference>
<dbReference type="InterPro" id="IPR005119">
    <property type="entry name" value="LysR_subst-bd"/>
</dbReference>
<dbReference type="InterPro" id="IPR036388">
    <property type="entry name" value="WH-like_DNA-bd_sf"/>
</dbReference>
<dbReference type="PANTHER" id="PTHR30419:SF8">
    <property type="entry name" value="NITROGEN ASSIMILATION TRANSCRIPTIONAL ACTIVATOR-RELATED"/>
    <property type="match status" value="1"/>
</dbReference>
<dbReference type="Proteomes" id="UP000319255">
    <property type="component" value="Unassembled WGS sequence"/>
</dbReference>
<sequence length="297" mass="31514">MREISYRHVRCFLEIARLQSVGQAAEALAVSQPAVSKTLRELEDRLGVKLFERAGRRLRLTAEGAVFQAHAGLSLLELQRGVRALSAGARIGQRIEVGVLPTVATDLMPRAALTFAERMPGVTLTITTGPNWLLLAQLRDGALDLVIGRLAAPAAMAGLVFEQLYVEAVVAVVRAGHPLTADPARALTGFPLIMPPAGAIIRPVVEQYFLSIGQEPPRGFAETVAQAVGRGLLTRSDAVWFISRGVVADDLAAGVLVELDLPGLPIPGPVGLTQRGGDAPAPLLAEVMRAIRDSVAR</sequence>
<dbReference type="PROSITE" id="PS50931">
    <property type="entry name" value="HTH_LYSR"/>
    <property type="match status" value="1"/>
</dbReference>
<dbReference type="InterPro" id="IPR050950">
    <property type="entry name" value="HTH-type_LysR_regulators"/>
</dbReference>
<dbReference type="GO" id="GO:0005829">
    <property type="term" value="C:cytosol"/>
    <property type="evidence" value="ECO:0007669"/>
    <property type="project" value="TreeGrafter"/>
</dbReference>
<reference evidence="6 7" key="1">
    <citation type="submission" date="2019-06" db="EMBL/GenBank/DDBJ databases">
        <title>A novel bacterium of genus Amaricoccus, isolated from marine sediment.</title>
        <authorList>
            <person name="Huang H."/>
            <person name="Mo K."/>
            <person name="Hu Y."/>
        </authorList>
    </citation>
    <scope>NUCLEOTIDE SEQUENCE [LARGE SCALE GENOMIC DNA]</scope>
    <source>
        <strain evidence="6 7">HB172011</strain>
    </source>
</reference>
<keyword evidence="4" id="KW-0804">Transcription</keyword>
<feature type="domain" description="HTH lysR-type" evidence="5">
    <location>
        <begin position="4"/>
        <end position="61"/>
    </location>
</feature>
<dbReference type="SUPFAM" id="SSF46785">
    <property type="entry name" value="Winged helix' DNA-binding domain"/>
    <property type="match status" value="1"/>
</dbReference>
<dbReference type="InterPro" id="IPR036390">
    <property type="entry name" value="WH_DNA-bd_sf"/>
</dbReference>
<dbReference type="Gene3D" id="1.10.10.10">
    <property type="entry name" value="Winged helix-like DNA-binding domain superfamily/Winged helix DNA-binding domain"/>
    <property type="match status" value="1"/>
</dbReference>
<dbReference type="SUPFAM" id="SSF53850">
    <property type="entry name" value="Periplasmic binding protein-like II"/>
    <property type="match status" value="1"/>
</dbReference>
<dbReference type="FunFam" id="1.10.10.10:FF:000001">
    <property type="entry name" value="LysR family transcriptional regulator"/>
    <property type="match status" value="1"/>
</dbReference>
<accession>A0A501WPQ2</accession>
<dbReference type="GO" id="GO:0045893">
    <property type="term" value="P:positive regulation of DNA-templated transcription"/>
    <property type="evidence" value="ECO:0007669"/>
    <property type="project" value="InterPro"/>
</dbReference>
<keyword evidence="3" id="KW-0238">DNA-binding</keyword>
<dbReference type="Pfam" id="PF03466">
    <property type="entry name" value="LysR_substrate"/>
    <property type="match status" value="1"/>
</dbReference>
<dbReference type="InterPro" id="IPR012787">
    <property type="entry name" value="TF_PcaQ"/>
</dbReference>
<dbReference type="OrthoDB" id="9814165at2"/>
<evidence type="ECO:0000256" key="1">
    <source>
        <dbReference type="ARBA" id="ARBA00009437"/>
    </source>
</evidence>
<dbReference type="GO" id="GO:0003700">
    <property type="term" value="F:DNA-binding transcription factor activity"/>
    <property type="evidence" value="ECO:0007669"/>
    <property type="project" value="InterPro"/>
</dbReference>
<dbReference type="PRINTS" id="PR00039">
    <property type="entry name" value="HTHLYSR"/>
</dbReference>
<comment type="similarity">
    <text evidence="1">Belongs to the LysR transcriptional regulatory family.</text>
</comment>
<evidence type="ECO:0000313" key="6">
    <source>
        <dbReference type="EMBL" id="TPE49217.1"/>
    </source>
</evidence>
<evidence type="ECO:0000256" key="4">
    <source>
        <dbReference type="ARBA" id="ARBA00023163"/>
    </source>
</evidence>
<dbReference type="GO" id="GO:0003677">
    <property type="term" value="F:DNA binding"/>
    <property type="evidence" value="ECO:0007669"/>
    <property type="project" value="UniProtKB-KW"/>
</dbReference>
<dbReference type="Gene3D" id="3.40.190.10">
    <property type="entry name" value="Periplasmic binding protein-like II"/>
    <property type="match status" value="2"/>
</dbReference>
<evidence type="ECO:0000259" key="5">
    <source>
        <dbReference type="PROSITE" id="PS50931"/>
    </source>
</evidence>
<evidence type="ECO:0000313" key="7">
    <source>
        <dbReference type="Proteomes" id="UP000319255"/>
    </source>
</evidence>
<name>A0A501WPQ2_9RHOB</name>
<dbReference type="GO" id="GO:0019619">
    <property type="term" value="P:3,4-dihydroxybenzoate catabolic process"/>
    <property type="evidence" value="ECO:0007669"/>
    <property type="project" value="InterPro"/>
</dbReference>
<organism evidence="6 7">
    <name type="scientific">Amaricoccus solimangrovi</name>
    <dbReference type="NCBI Taxonomy" id="2589815"/>
    <lineage>
        <taxon>Bacteria</taxon>
        <taxon>Pseudomonadati</taxon>
        <taxon>Pseudomonadota</taxon>
        <taxon>Alphaproteobacteria</taxon>
        <taxon>Rhodobacterales</taxon>
        <taxon>Paracoccaceae</taxon>
        <taxon>Amaricoccus</taxon>
    </lineage>
</organism>
<dbReference type="InterPro" id="IPR000847">
    <property type="entry name" value="LysR_HTH_N"/>
</dbReference>
<gene>
    <name evidence="6" type="primary">pcaQ</name>
    <name evidence="6" type="ORF">FJM51_15140</name>
</gene>
<keyword evidence="7" id="KW-1185">Reference proteome</keyword>
<dbReference type="Pfam" id="PF00126">
    <property type="entry name" value="HTH_1"/>
    <property type="match status" value="1"/>
</dbReference>
<evidence type="ECO:0000256" key="2">
    <source>
        <dbReference type="ARBA" id="ARBA00023015"/>
    </source>
</evidence>
<proteinExistence type="inferred from homology"/>
<dbReference type="AlphaFoldDB" id="A0A501WPQ2"/>
<dbReference type="NCBIfam" id="TIGR02424">
    <property type="entry name" value="TF_pcaQ"/>
    <property type="match status" value="1"/>
</dbReference>
<dbReference type="EMBL" id="VFRP01000016">
    <property type="protein sequence ID" value="TPE49217.1"/>
    <property type="molecule type" value="Genomic_DNA"/>
</dbReference>
<comment type="caution">
    <text evidence="6">The sequence shown here is derived from an EMBL/GenBank/DDBJ whole genome shotgun (WGS) entry which is preliminary data.</text>
</comment>
<dbReference type="PANTHER" id="PTHR30419">
    <property type="entry name" value="HTH-TYPE TRANSCRIPTIONAL REGULATOR YBHD"/>
    <property type="match status" value="1"/>
</dbReference>